<accession>A0AAN7AEF8</accession>
<reference evidence="1" key="2">
    <citation type="submission" date="2023-05" db="EMBL/GenBank/DDBJ databases">
        <authorList>
            <consortium name="Lawrence Berkeley National Laboratory"/>
            <person name="Steindorff A."/>
            <person name="Hensen N."/>
            <person name="Bonometti L."/>
            <person name="Westerberg I."/>
            <person name="Brannstrom I.O."/>
            <person name="Guillou S."/>
            <person name="Cros-Aarteil S."/>
            <person name="Calhoun S."/>
            <person name="Haridas S."/>
            <person name="Kuo A."/>
            <person name="Mondo S."/>
            <person name="Pangilinan J."/>
            <person name="Riley R."/>
            <person name="Labutti K."/>
            <person name="Andreopoulos B."/>
            <person name="Lipzen A."/>
            <person name="Chen C."/>
            <person name="Yanf M."/>
            <person name="Daum C."/>
            <person name="Ng V."/>
            <person name="Clum A."/>
            <person name="Ohm R."/>
            <person name="Martin F."/>
            <person name="Silar P."/>
            <person name="Natvig D."/>
            <person name="Lalanne C."/>
            <person name="Gautier V."/>
            <person name="Ament-Velasquez S.L."/>
            <person name="Kruys A."/>
            <person name="Hutchinson M.I."/>
            <person name="Powell A.J."/>
            <person name="Barry K."/>
            <person name="Miller A.N."/>
            <person name="Grigoriev I.V."/>
            <person name="Debuchy R."/>
            <person name="Gladieux P."/>
            <person name="Thoren M.H."/>
            <person name="Johannesson H."/>
        </authorList>
    </citation>
    <scope>NUCLEOTIDE SEQUENCE</scope>
    <source>
        <strain evidence="1">PSN309</strain>
    </source>
</reference>
<gene>
    <name evidence="1" type="ORF">QBC35DRAFT_467695</name>
</gene>
<sequence length="69" mass="7432">MAVYEIGDAIVYSSIDGDDALAIVRSVIDPVSDTAATYMKDVIQDIESGETFTVVESSILGIEDDEEED</sequence>
<dbReference type="Proteomes" id="UP001302126">
    <property type="component" value="Unassembled WGS sequence"/>
</dbReference>
<organism evidence="1 2">
    <name type="scientific">Podospora australis</name>
    <dbReference type="NCBI Taxonomy" id="1536484"/>
    <lineage>
        <taxon>Eukaryota</taxon>
        <taxon>Fungi</taxon>
        <taxon>Dikarya</taxon>
        <taxon>Ascomycota</taxon>
        <taxon>Pezizomycotina</taxon>
        <taxon>Sordariomycetes</taxon>
        <taxon>Sordariomycetidae</taxon>
        <taxon>Sordariales</taxon>
        <taxon>Podosporaceae</taxon>
        <taxon>Podospora</taxon>
    </lineage>
</organism>
<comment type="caution">
    <text evidence="1">The sequence shown here is derived from an EMBL/GenBank/DDBJ whole genome shotgun (WGS) entry which is preliminary data.</text>
</comment>
<evidence type="ECO:0000313" key="1">
    <source>
        <dbReference type="EMBL" id="KAK4182950.1"/>
    </source>
</evidence>
<evidence type="ECO:0000313" key="2">
    <source>
        <dbReference type="Proteomes" id="UP001302126"/>
    </source>
</evidence>
<dbReference type="EMBL" id="MU864593">
    <property type="protein sequence ID" value="KAK4182950.1"/>
    <property type="molecule type" value="Genomic_DNA"/>
</dbReference>
<proteinExistence type="predicted"/>
<dbReference type="AlphaFoldDB" id="A0AAN7AEF8"/>
<reference evidence="1" key="1">
    <citation type="journal article" date="2023" name="Mol. Phylogenet. Evol.">
        <title>Genome-scale phylogeny and comparative genomics of the fungal order Sordariales.</title>
        <authorList>
            <person name="Hensen N."/>
            <person name="Bonometti L."/>
            <person name="Westerberg I."/>
            <person name="Brannstrom I.O."/>
            <person name="Guillou S."/>
            <person name="Cros-Aarteil S."/>
            <person name="Calhoun S."/>
            <person name="Haridas S."/>
            <person name="Kuo A."/>
            <person name="Mondo S."/>
            <person name="Pangilinan J."/>
            <person name="Riley R."/>
            <person name="LaButti K."/>
            <person name="Andreopoulos B."/>
            <person name="Lipzen A."/>
            <person name="Chen C."/>
            <person name="Yan M."/>
            <person name="Daum C."/>
            <person name="Ng V."/>
            <person name="Clum A."/>
            <person name="Steindorff A."/>
            <person name="Ohm R.A."/>
            <person name="Martin F."/>
            <person name="Silar P."/>
            <person name="Natvig D.O."/>
            <person name="Lalanne C."/>
            <person name="Gautier V."/>
            <person name="Ament-Velasquez S.L."/>
            <person name="Kruys A."/>
            <person name="Hutchinson M.I."/>
            <person name="Powell A.J."/>
            <person name="Barry K."/>
            <person name="Miller A.N."/>
            <person name="Grigoriev I.V."/>
            <person name="Debuchy R."/>
            <person name="Gladieux P."/>
            <person name="Hiltunen Thoren M."/>
            <person name="Johannesson H."/>
        </authorList>
    </citation>
    <scope>NUCLEOTIDE SEQUENCE</scope>
    <source>
        <strain evidence="1">PSN309</strain>
    </source>
</reference>
<protein>
    <submittedName>
        <fullName evidence="1">Uncharacterized protein</fullName>
    </submittedName>
</protein>
<keyword evidence="2" id="KW-1185">Reference proteome</keyword>
<name>A0AAN7AEF8_9PEZI</name>